<feature type="region of interest" description="Disordered" evidence="1">
    <location>
        <begin position="39"/>
        <end position="121"/>
    </location>
</feature>
<gene>
    <name evidence="2" type="ORF">H9751_09800</name>
</gene>
<accession>A0A9D2QEN8</accession>
<feature type="compositionally biased region" description="Low complexity" evidence="1">
    <location>
        <begin position="45"/>
        <end position="86"/>
    </location>
</feature>
<dbReference type="AlphaFoldDB" id="A0A9D2QEN8"/>
<dbReference type="Pfam" id="PF08310">
    <property type="entry name" value="LGFP"/>
    <property type="match status" value="1"/>
</dbReference>
<proteinExistence type="predicted"/>
<comment type="caution">
    <text evidence="2">The sequence shown here is derived from an EMBL/GenBank/DDBJ whole genome shotgun (WGS) entry which is preliminary data.</text>
</comment>
<name>A0A9D2QEN8_9CORY</name>
<reference evidence="2" key="1">
    <citation type="journal article" date="2021" name="PeerJ">
        <title>Extensive microbial diversity within the chicken gut microbiome revealed by metagenomics and culture.</title>
        <authorList>
            <person name="Gilroy R."/>
            <person name="Ravi A."/>
            <person name="Getino M."/>
            <person name="Pursley I."/>
            <person name="Horton D.L."/>
            <person name="Alikhan N.F."/>
            <person name="Baker D."/>
            <person name="Gharbi K."/>
            <person name="Hall N."/>
            <person name="Watson M."/>
            <person name="Adriaenssens E.M."/>
            <person name="Foster-Nyarko E."/>
            <person name="Jarju S."/>
            <person name="Secka A."/>
            <person name="Antonio M."/>
            <person name="Oren A."/>
            <person name="Chaudhuri R.R."/>
            <person name="La Ragione R."/>
            <person name="Hildebrand F."/>
            <person name="Pallen M.J."/>
        </authorList>
    </citation>
    <scope>NUCLEOTIDE SEQUENCE</scope>
    <source>
        <strain evidence="2">ChiHjej13B12-4958</strain>
    </source>
</reference>
<sequence>MNYIPRVDTEGSSTMRINLKRTITVVAAGGLLLGAAACSEDDASDATSGASSAAESGAAKASDAISGSDSSESPDASSTESEGAGSESEEAANTELTEGLQSAYDEAGGEQGPWGAVKSVESADGATLATFENGWAVENDSGEVTPLIGKIGETWANDGGLDNDIGLPTAPESGDAMQGWTQQFENGTISWMQDDEGNWDADIESGQ</sequence>
<evidence type="ECO:0000313" key="2">
    <source>
        <dbReference type="EMBL" id="HJC85818.1"/>
    </source>
</evidence>
<dbReference type="EMBL" id="DWVP01000023">
    <property type="protein sequence ID" value="HJC85818.1"/>
    <property type="molecule type" value="Genomic_DNA"/>
</dbReference>
<dbReference type="InterPro" id="IPR013207">
    <property type="entry name" value="LGFP"/>
</dbReference>
<evidence type="ECO:0000256" key="1">
    <source>
        <dbReference type="SAM" id="MobiDB-lite"/>
    </source>
</evidence>
<reference evidence="2" key="2">
    <citation type="submission" date="2021-04" db="EMBL/GenBank/DDBJ databases">
        <authorList>
            <person name="Gilroy R."/>
        </authorList>
    </citation>
    <scope>NUCLEOTIDE SEQUENCE</scope>
    <source>
        <strain evidence="2">ChiHjej13B12-4958</strain>
    </source>
</reference>
<evidence type="ECO:0000313" key="3">
    <source>
        <dbReference type="Proteomes" id="UP000823858"/>
    </source>
</evidence>
<protein>
    <submittedName>
        <fullName evidence="2">Uncharacterized protein</fullName>
    </submittedName>
</protein>
<organism evidence="2 3">
    <name type="scientific">Candidatus Corynebacterium faecigallinarum</name>
    <dbReference type="NCBI Taxonomy" id="2838528"/>
    <lineage>
        <taxon>Bacteria</taxon>
        <taxon>Bacillati</taxon>
        <taxon>Actinomycetota</taxon>
        <taxon>Actinomycetes</taxon>
        <taxon>Mycobacteriales</taxon>
        <taxon>Corynebacteriaceae</taxon>
        <taxon>Corynebacterium</taxon>
    </lineage>
</organism>
<dbReference type="Proteomes" id="UP000823858">
    <property type="component" value="Unassembled WGS sequence"/>
</dbReference>